<dbReference type="STRING" id="74649.A0A2P6PK10"/>
<accession>A0A2P6PK10</accession>
<sequence>MAKKGLLLWISVCLALLIEEDEWENELFFSFRREQDDTGSVRLCLKEGAFLVFEGSRIWSIKVRLGAIKKNKNAVLKYLKNSVADLLKTGLDINVYGRQV</sequence>
<feature type="signal peptide" evidence="1">
    <location>
        <begin position="1"/>
        <end position="15"/>
    </location>
</feature>
<organism evidence="2 3">
    <name type="scientific">Rosa chinensis</name>
    <name type="common">China rose</name>
    <dbReference type="NCBI Taxonomy" id="74649"/>
    <lineage>
        <taxon>Eukaryota</taxon>
        <taxon>Viridiplantae</taxon>
        <taxon>Streptophyta</taxon>
        <taxon>Embryophyta</taxon>
        <taxon>Tracheophyta</taxon>
        <taxon>Spermatophyta</taxon>
        <taxon>Magnoliopsida</taxon>
        <taxon>eudicotyledons</taxon>
        <taxon>Gunneridae</taxon>
        <taxon>Pentapetalae</taxon>
        <taxon>rosids</taxon>
        <taxon>fabids</taxon>
        <taxon>Rosales</taxon>
        <taxon>Rosaceae</taxon>
        <taxon>Rosoideae</taxon>
        <taxon>Rosoideae incertae sedis</taxon>
        <taxon>Rosa</taxon>
    </lineage>
</organism>
<comment type="caution">
    <text evidence="2">The sequence shown here is derived from an EMBL/GenBank/DDBJ whole genome shotgun (WGS) entry which is preliminary data.</text>
</comment>
<keyword evidence="1" id="KW-0732">Signal</keyword>
<evidence type="ECO:0000313" key="2">
    <source>
        <dbReference type="EMBL" id="PRQ22246.1"/>
    </source>
</evidence>
<dbReference type="AlphaFoldDB" id="A0A2P6PK10"/>
<name>A0A2P6PK10_ROSCH</name>
<dbReference type="Gramene" id="PRQ22246">
    <property type="protein sequence ID" value="PRQ22246"/>
    <property type="gene ID" value="RchiOBHm_Chr6g0248181"/>
</dbReference>
<keyword evidence="3" id="KW-1185">Reference proteome</keyword>
<evidence type="ECO:0000256" key="1">
    <source>
        <dbReference type="SAM" id="SignalP"/>
    </source>
</evidence>
<reference evidence="2 3" key="1">
    <citation type="journal article" date="2018" name="Nat. Genet.">
        <title>The Rosa genome provides new insights in the design of modern roses.</title>
        <authorList>
            <person name="Bendahmane M."/>
        </authorList>
    </citation>
    <scope>NUCLEOTIDE SEQUENCE [LARGE SCALE GENOMIC DNA]</scope>
    <source>
        <strain evidence="3">cv. Old Blush</strain>
    </source>
</reference>
<protein>
    <submittedName>
        <fullName evidence="2">Uncharacterized protein</fullName>
    </submittedName>
</protein>
<feature type="chain" id="PRO_5015148185" evidence="1">
    <location>
        <begin position="16"/>
        <end position="100"/>
    </location>
</feature>
<proteinExistence type="predicted"/>
<evidence type="ECO:0000313" key="3">
    <source>
        <dbReference type="Proteomes" id="UP000238479"/>
    </source>
</evidence>
<dbReference type="EMBL" id="PDCK01000044">
    <property type="protein sequence ID" value="PRQ22246.1"/>
    <property type="molecule type" value="Genomic_DNA"/>
</dbReference>
<gene>
    <name evidence="2" type="ORF">RchiOBHm_Chr6g0248181</name>
</gene>
<dbReference type="Proteomes" id="UP000238479">
    <property type="component" value="Chromosome 6"/>
</dbReference>